<keyword evidence="2" id="KW-1185">Reference proteome</keyword>
<dbReference type="RefSeq" id="WP_194562998.1">
    <property type="nucleotide sequence ID" value="NZ_JADKPV010000004.1"/>
</dbReference>
<comment type="caution">
    <text evidence="1">The sequence shown here is derived from an EMBL/GenBank/DDBJ whole genome shotgun (WGS) entry which is preliminary data.</text>
</comment>
<name>A0A8J7KCI2_9BACL</name>
<evidence type="ECO:0000313" key="1">
    <source>
        <dbReference type="EMBL" id="MBF4501517.1"/>
    </source>
</evidence>
<gene>
    <name evidence="1" type="ORF">IRY55_09090</name>
</gene>
<evidence type="ECO:0000313" key="2">
    <source>
        <dbReference type="Proteomes" id="UP000622653"/>
    </source>
</evidence>
<accession>A0A8J7KCI2</accession>
<organism evidence="1 2">
    <name type="scientific">Savagea serpentis</name>
    <dbReference type="NCBI Taxonomy" id="2785297"/>
    <lineage>
        <taxon>Bacteria</taxon>
        <taxon>Bacillati</taxon>
        <taxon>Bacillota</taxon>
        <taxon>Bacilli</taxon>
        <taxon>Bacillales</taxon>
        <taxon>Caryophanaceae</taxon>
        <taxon>Savagea</taxon>
    </lineage>
</organism>
<dbReference type="AlphaFoldDB" id="A0A8J7KCI2"/>
<dbReference type="Proteomes" id="UP000622653">
    <property type="component" value="Unassembled WGS sequence"/>
</dbReference>
<dbReference type="EMBL" id="JADKPV010000004">
    <property type="protein sequence ID" value="MBF4501517.1"/>
    <property type="molecule type" value="Genomic_DNA"/>
</dbReference>
<proteinExistence type="predicted"/>
<reference evidence="1" key="1">
    <citation type="submission" date="2020-11" db="EMBL/GenBank/DDBJ databases">
        <title>Multidrug resistant novel bacterium Savagea serpentis sp. nov., isolated from the scats of a vine snake (Ahaetulla nasuta).</title>
        <authorList>
            <person name="Venkata Ramana V."/>
            <person name="Vikas Patil S."/>
            <person name="Yogita Lugani V."/>
        </authorList>
    </citation>
    <scope>NUCLEOTIDE SEQUENCE</scope>
    <source>
        <strain evidence="1">SN6</strain>
    </source>
</reference>
<sequence>MTITHKNYPSRDDFTVKMVDPITQEVYIAEELPLADPSDSNNVDTFRANADVREV</sequence>
<protein>
    <submittedName>
        <fullName evidence="1">Uncharacterized protein</fullName>
    </submittedName>
</protein>